<gene>
    <name evidence="11" type="ORF">GOC74_01825</name>
</gene>
<evidence type="ECO:0000313" key="12">
    <source>
        <dbReference type="Proteomes" id="UP000608662"/>
    </source>
</evidence>
<evidence type="ECO:0000256" key="4">
    <source>
        <dbReference type="ARBA" id="ARBA00022741"/>
    </source>
</evidence>
<comment type="subcellular location">
    <subcellularLocation>
        <location evidence="1">Membrane</location>
        <topology evidence="1">Multi-pass membrane protein</topology>
    </subcellularLocation>
</comment>
<dbReference type="InterPro" id="IPR003439">
    <property type="entry name" value="ABC_transporter-like_ATP-bd"/>
</dbReference>
<feature type="domain" description="ABC transporter" evidence="9">
    <location>
        <begin position="402"/>
        <end position="639"/>
    </location>
</feature>
<dbReference type="InterPro" id="IPR039421">
    <property type="entry name" value="Type_1_exporter"/>
</dbReference>
<evidence type="ECO:0000259" key="9">
    <source>
        <dbReference type="PROSITE" id="PS50893"/>
    </source>
</evidence>
<dbReference type="GO" id="GO:0016887">
    <property type="term" value="F:ATP hydrolysis activity"/>
    <property type="evidence" value="ECO:0007669"/>
    <property type="project" value="InterPro"/>
</dbReference>
<keyword evidence="4" id="KW-0547">Nucleotide-binding</keyword>
<feature type="transmembrane region" description="Helical" evidence="8">
    <location>
        <begin position="167"/>
        <end position="186"/>
    </location>
</feature>
<feature type="domain" description="ABC transmembrane type-1" evidence="10">
    <location>
        <begin position="36"/>
        <end position="342"/>
    </location>
</feature>
<feature type="transmembrane region" description="Helical" evidence="8">
    <location>
        <begin position="89"/>
        <end position="112"/>
    </location>
</feature>
<keyword evidence="2" id="KW-0813">Transport</keyword>
<dbReference type="OrthoDB" id="121502at2157"/>
<evidence type="ECO:0000256" key="2">
    <source>
        <dbReference type="ARBA" id="ARBA00022448"/>
    </source>
</evidence>
<evidence type="ECO:0000256" key="5">
    <source>
        <dbReference type="ARBA" id="ARBA00022840"/>
    </source>
</evidence>
<evidence type="ECO:0000259" key="10">
    <source>
        <dbReference type="PROSITE" id="PS50929"/>
    </source>
</evidence>
<evidence type="ECO:0000256" key="3">
    <source>
        <dbReference type="ARBA" id="ARBA00022692"/>
    </source>
</evidence>
<dbReference type="GO" id="GO:0005524">
    <property type="term" value="F:ATP binding"/>
    <property type="evidence" value="ECO:0007669"/>
    <property type="project" value="UniProtKB-KW"/>
</dbReference>
<keyword evidence="5 11" id="KW-0067">ATP-binding</keyword>
<dbReference type="PROSITE" id="PS00211">
    <property type="entry name" value="ABC_TRANSPORTER_1"/>
    <property type="match status" value="1"/>
</dbReference>
<dbReference type="CDD" id="cd18565">
    <property type="entry name" value="ABC_6TM_exporter_like"/>
    <property type="match status" value="1"/>
</dbReference>
<dbReference type="Gene3D" id="3.40.50.300">
    <property type="entry name" value="P-loop containing nucleotide triphosphate hydrolases"/>
    <property type="match status" value="1"/>
</dbReference>
<dbReference type="PANTHER" id="PTHR24221:SF654">
    <property type="entry name" value="ATP-BINDING CASSETTE SUB-FAMILY B MEMBER 6"/>
    <property type="match status" value="1"/>
</dbReference>
<feature type="transmembrane region" description="Helical" evidence="8">
    <location>
        <begin position="282"/>
        <end position="301"/>
    </location>
</feature>
<reference evidence="11" key="1">
    <citation type="submission" date="2019-12" db="EMBL/GenBank/DDBJ databases">
        <title>Whole-genome sequence of Halomicrobium mukohataei pws1.</title>
        <authorList>
            <person name="Verma D.K."/>
            <person name="Gopal K."/>
            <person name="Prasad E.S."/>
        </authorList>
    </citation>
    <scope>NUCLEOTIDE SEQUENCE</scope>
    <source>
        <strain evidence="11">Pws1</strain>
    </source>
</reference>
<keyword evidence="7 8" id="KW-0472">Membrane</keyword>
<accession>A0A847U8T1</accession>
<sequence>MSTDDQTPFDRYRTRIDRPLMRLFADYGTSRTRWLVLGLVANLLAQMASLLPPVVLGTAIDALFREETSEYSLLFLPQAWIPPGEVAQFWLSVALIAGSFLATALFTWIYGVSANFFAHGVMHSVRSDSFEKMLRLDAAFFDDKQTGEVMSILSNDSQNLELFLDNALMNGVRLIVMVLGIAAILFALNWQLALVTLVAIPLIGGFTVWFMRVIEPRYEARQSAMADFNTRIENGITGVILAKVTGSEDYEVDRVRDASHGVFETTMDVLKLSYFYRPGMELLAGFSFAATFLVGGYWIIFDAPGPLTGELSVGVFVTFVFMTQRFVAPLAEVSNIVDQIQNAKVSAARVFGLADISVRITDREDATRLGDPEGRVTYEDVCFSYPELLTDDHGPAVPEDETETDGGFAALDGDEGDDYVIRNVSFEADPGETVAFVGSTGAGKSTLCRLLLRLYDVDEGRVAVDGTDIRDLELASLRQHVGYVSQDAFLFDGTIGENIRYGRFDEPDEAVREAAKAAEAHEFIQRLPDGYDTRVGERGVKLSGGQRQRIAIARVVLQDPEILILDEATSDVDTDTEQRIQESLDALTEDRTTFVVAHRLSTVIGADTILVLEDGAVVERGDHDTLRQQGGRYAELWGAQTGSE</sequence>
<comment type="caution">
    <text evidence="11">The sequence shown here is derived from an EMBL/GenBank/DDBJ whole genome shotgun (WGS) entry which is preliminary data.</text>
</comment>
<dbReference type="InterPro" id="IPR003593">
    <property type="entry name" value="AAA+_ATPase"/>
</dbReference>
<evidence type="ECO:0000256" key="6">
    <source>
        <dbReference type="ARBA" id="ARBA00022989"/>
    </source>
</evidence>
<dbReference type="Proteomes" id="UP000608662">
    <property type="component" value="Unassembled WGS sequence"/>
</dbReference>
<dbReference type="InterPro" id="IPR036640">
    <property type="entry name" value="ABC1_TM_sf"/>
</dbReference>
<dbReference type="InterPro" id="IPR027417">
    <property type="entry name" value="P-loop_NTPase"/>
</dbReference>
<evidence type="ECO:0000256" key="7">
    <source>
        <dbReference type="ARBA" id="ARBA00023136"/>
    </source>
</evidence>
<dbReference type="PROSITE" id="PS50893">
    <property type="entry name" value="ABC_TRANSPORTER_2"/>
    <property type="match status" value="1"/>
</dbReference>
<feature type="transmembrane region" description="Helical" evidence="8">
    <location>
        <begin position="192"/>
        <end position="211"/>
    </location>
</feature>
<dbReference type="EMBL" id="WOYG01000001">
    <property type="protein sequence ID" value="NLV08677.1"/>
    <property type="molecule type" value="Genomic_DNA"/>
</dbReference>
<organism evidence="11 12">
    <name type="scientific">Halomicrobium mukohataei</name>
    <dbReference type="NCBI Taxonomy" id="57705"/>
    <lineage>
        <taxon>Archaea</taxon>
        <taxon>Methanobacteriati</taxon>
        <taxon>Methanobacteriota</taxon>
        <taxon>Stenosarchaea group</taxon>
        <taxon>Halobacteria</taxon>
        <taxon>Halobacteriales</taxon>
        <taxon>Haloarculaceae</taxon>
        <taxon>Halomicrobium</taxon>
    </lineage>
</organism>
<dbReference type="SMART" id="SM00382">
    <property type="entry name" value="AAA"/>
    <property type="match status" value="1"/>
</dbReference>
<dbReference type="RefSeq" id="WP_170092665.1">
    <property type="nucleotide sequence ID" value="NZ_WOYG01000001.1"/>
</dbReference>
<evidence type="ECO:0000256" key="8">
    <source>
        <dbReference type="SAM" id="Phobius"/>
    </source>
</evidence>
<feature type="transmembrane region" description="Helical" evidence="8">
    <location>
        <begin position="34"/>
        <end position="55"/>
    </location>
</feature>
<keyword evidence="3 8" id="KW-0812">Transmembrane</keyword>
<dbReference type="SUPFAM" id="SSF90123">
    <property type="entry name" value="ABC transporter transmembrane region"/>
    <property type="match status" value="1"/>
</dbReference>
<dbReference type="GO" id="GO:0016020">
    <property type="term" value="C:membrane"/>
    <property type="evidence" value="ECO:0007669"/>
    <property type="project" value="UniProtKB-SubCell"/>
</dbReference>
<evidence type="ECO:0000256" key="1">
    <source>
        <dbReference type="ARBA" id="ARBA00004141"/>
    </source>
</evidence>
<dbReference type="GO" id="GO:0140359">
    <property type="term" value="F:ABC-type transporter activity"/>
    <property type="evidence" value="ECO:0007669"/>
    <property type="project" value="InterPro"/>
</dbReference>
<dbReference type="FunFam" id="3.40.50.300:FF:000287">
    <property type="entry name" value="Multidrug ABC transporter ATP-binding protein"/>
    <property type="match status" value="1"/>
</dbReference>
<dbReference type="Pfam" id="PF00664">
    <property type="entry name" value="ABC_membrane"/>
    <property type="match status" value="1"/>
</dbReference>
<evidence type="ECO:0000313" key="11">
    <source>
        <dbReference type="EMBL" id="NLV08677.1"/>
    </source>
</evidence>
<name>A0A847U8T1_9EURY</name>
<protein>
    <submittedName>
        <fullName evidence="11">ATP-binding cassette domain-containing protein</fullName>
    </submittedName>
</protein>
<dbReference type="InterPro" id="IPR017871">
    <property type="entry name" value="ABC_transporter-like_CS"/>
</dbReference>
<dbReference type="Gene3D" id="1.20.1560.10">
    <property type="entry name" value="ABC transporter type 1, transmembrane domain"/>
    <property type="match status" value="1"/>
</dbReference>
<proteinExistence type="predicted"/>
<dbReference type="PROSITE" id="PS50929">
    <property type="entry name" value="ABC_TM1F"/>
    <property type="match status" value="1"/>
</dbReference>
<dbReference type="AlphaFoldDB" id="A0A847U8T1"/>
<dbReference type="PANTHER" id="PTHR24221">
    <property type="entry name" value="ATP-BINDING CASSETTE SUB-FAMILY B"/>
    <property type="match status" value="1"/>
</dbReference>
<dbReference type="Pfam" id="PF00005">
    <property type="entry name" value="ABC_tran"/>
    <property type="match status" value="1"/>
</dbReference>
<dbReference type="InterPro" id="IPR011527">
    <property type="entry name" value="ABC1_TM_dom"/>
</dbReference>
<keyword evidence="6 8" id="KW-1133">Transmembrane helix</keyword>
<dbReference type="SUPFAM" id="SSF52540">
    <property type="entry name" value="P-loop containing nucleoside triphosphate hydrolases"/>
    <property type="match status" value="1"/>
</dbReference>